<organism evidence="14 15">
    <name type="scientific">Jatropha curcas</name>
    <name type="common">Barbados nut</name>
    <dbReference type="NCBI Taxonomy" id="180498"/>
    <lineage>
        <taxon>Eukaryota</taxon>
        <taxon>Viridiplantae</taxon>
        <taxon>Streptophyta</taxon>
        <taxon>Embryophyta</taxon>
        <taxon>Tracheophyta</taxon>
        <taxon>Spermatophyta</taxon>
        <taxon>Magnoliopsida</taxon>
        <taxon>eudicotyledons</taxon>
        <taxon>Gunneridae</taxon>
        <taxon>Pentapetalae</taxon>
        <taxon>rosids</taxon>
        <taxon>fabids</taxon>
        <taxon>Malpighiales</taxon>
        <taxon>Euphorbiaceae</taxon>
        <taxon>Crotonoideae</taxon>
        <taxon>Jatropheae</taxon>
        <taxon>Jatropha</taxon>
    </lineage>
</organism>
<reference evidence="14 15" key="1">
    <citation type="journal article" date="2014" name="PLoS ONE">
        <title>Global Analysis of Gene Expression Profiles in Physic Nut (Jatropha curcas L.) Seedlings Exposed to Salt Stress.</title>
        <authorList>
            <person name="Zhang L."/>
            <person name="Zhang C."/>
            <person name="Wu P."/>
            <person name="Chen Y."/>
            <person name="Li M."/>
            <person name="Jiang H."/>
            <person name="Wu G."/>
        </authorList>
    </citation>
    <scope>NUCLEOTIDE SEQUENCE [LARGE SCALE GENOMIC DNA]</scope>
    <source>
        <strain evidence="15">cv. GZQX0401</strain>
        <tissue evidence="14">Young leaves</tissue>
    </source>
</reference>
<dbReference type="GO" id="GO:0015297">
    <property type="term" value="F:antiporter activity"/>
    <property type="evidence" value="ECO:0007669"/>
    <property type="project" value="InterPro"/>
</dbReference>
<feature type="transmembrane region" description="Helical" evidence="10">
    <location>
        <begin position="108"/>
        <end position="131"/>
    </location>
</feature>
<dbReference type="AlphaFoldDB" id="A0A067L6A6"/>
<feature type="transmembrane region" description="Helical" evidence="10">
    <location>
        <begin position="259"/>
        <end position="281"/>
    </location>
</feature>
<keyword evidence="3" id="KW-0633">Potassium transport</keyword>
<keyword evidence="6 10" id="KW-1133">Transmembrane helix</keyword>
<dbReference type="GO" id="GO:0006813">
    <property type="term" value="P:potassium ion transport"/>
    <property type="evidence" value="ECO:0007669"/>
    <property type="project" value="UniProtKB-KW"/>
</dbReference>
<evidence type="ECO:0000256" key="8">
    <source>
        <dbReference type="ARBA" id="ARBA00023136"/>
    </source>
</evidence>
<sequence>MRKVIFPPDSQDIIRSFALLGFSMFLFLSAVKMDAGMILNTGKDALSVGISSVMIPVIFGVAHQELTTHKKELKGSWTSMIMTSLTNYPVTAYLIGDQLKISNSELGRLGLSSALVADILGIFTAVILEVIRSSTMTSLATSVLPIIAFVLVLIFIVRPAMFWVIRKTPEGKPIDMNYVNIILALALGSEVYFHNFGLYKFMGPFIFGLVVPAGAPLGSALVEKFSPFTWGVLSRILITTSMMKADLTLIVNEFPRLKTYISLIFMTYGFKFLACLAPPLLSGMPLIDSFALSLIMNYKGIVELCGCIIFKETKVISEELFALEALYILFSATVYPILIKCLYNPSRKYVGYKPRNIVSLKPRSELRVLACIHRPDNVLCVSRLLDASNPSKETPINVNVLHLIKLVGKSTPVLVSHSKQKPTSNSFSQTIIHAFGQYEKKHWDSVSVQTFTAISSPELMYEDICTLALDKLTSLILMPLHLKWSLHGQIECEDPNLRALNFKVLEKAPCSVGIFFDRGRLGRQALRAPESVLSLCLIFIGGNDDREALSLAKRMANNNPNVNLTILHFKANKEGDTERIIESEDEILDDVALEDMKRITTSKQSIVFKEHVVKDGPETLLVIRSIANDYDLFIMGRRYGSVSSQTDGLSEWSELPELGIVGDFFASSDLDTRTSVLVIQQQKQIKGI</sequence>
<dbReference type="PANTHER" id="PTHR32468:SF134">
    <property type="entry name" value="CATION_H+ EXCHANGER DOMAIN-CONTAINING PROTEIN"/>
    <property type="match status" value="1"/>
</dbReference>
<dbReference type="PANTHER" id="PTHR32468">
    <property type="entry name" value="CATION/H + ANTIPORTER"/>
    <property type="match status" value="1"/>
</dbReference>
<evidence type="ECO:0000256" key="4">
    <source>
        <dbReference type="ARBA" id="ARBA00022692"/>
    </source>
</evidence>
<evidence type="ECO:0000256" key="9">
    <source>
        <dbReference type="ARBA" id="ARBA00038341"/>
    </source>
</evidence>
<keyword evidence="2" id="KW-0813">Transport</keyword>
<keyword evidence="7" id="KW-0406">Ion transport</keyword>
<dbReference type="GO" id="GO:1902600">
    <property type="term" value="P:proton transmembrane transport"/>
    <property type="evidence" value="ECO:0007669"/>
    <property type="project" value="InterPro"/>
</dbReference>
<feature type="domain" description="Cation/H(+) antiporter central" evidence="12">
    <location>
        <begin position="401"/>
        <end position="522"/>
    </location>
</feature>
<comment type="subcellular location">
    <subcellularLocation>
        <location evidence="1">Membrane</location>
        <topology evidence="1">Multi-pass membrane protein</topology>
    </subcellularLocation>
</comment>
<dbReference type="GO" id="GO:0006885">
    <property type="term" value="P:regulation of pH"/>
    <property type="evidence" value="ECO:0007669"/>
    <property type="project" value="TreeGrafter"/>
</dbReference>
<proteinExistence type="inferred from homology"/>
<feature type="transmembrane region" description="Helical" evidence="10">
    <location>
        <begin position="45"/>
        <end position="63"/>
    </location>
</feature>
<protein>
    <submittedName>
        <fullName evidence="14">Uncharacterized protein</fullName>
    </submittedName>
</protein>
<evidence type="ECO:0000256" key="10">
    <source>
        <dbReference type="SAM" id="Phobius"/>
    </source>
</evidence>
<dbReference type="InterPro" id="IPR057291">
    <property type="entry name" value="CHX17_2nd"/>
</dbReference>
<feature type="domain" description="Cation/H(+) antiporter C-terminal" evidence="13">
    <location>
        <begin position="533"/>
        <end position="682"/>
    </location>
</feature>
<feature type="transmembrane region" description="Helical" evidence="10">
    <location>
        <begin position="177"/>
        <end position="193"/>
    </location>
</feature>
<dbReference type="Pfam" id="PF00999">
    <property type="entry name" value="Na_H_Exchanger"/>
    <property type="match status" value="1"/>
</dbReference>
<keyword evidence="4 10" id="KW-0812">Transmembrane</keyword>
<keyword evidence="8 10" id="KW-0472">Membrane</keyword>
<feature type="transmembrane region" description="Helical" evidence="10">
    <location>
        <begin position="12"/>
        <end position="33"/>
    </location>
</feature>
<dbReference type="InterPro" id="IPR057290">
    <property type="entry name" value="CHX17_C"/>
</dbReference>
<dbReference type="InterPro" id="IPR038770">
    <property type="entry name" value="Na+/solute_symporter_sf"/>
</dbReference>
<evidence type="ECO:0000313" key="15">
    <source>
        <dbReference type="Proteomes" id="UP000027138"/>
    </source>
</evidence>
<dbReference type="OrthoDB" id="1938353at2759"/>
<comment type="similarity">
    <text evidence="9">Belongs to the monovalent cation:proton antiporter 2 (CPA2) transporter (TC 2.A.37) family. CHX (TC 2.A.37.4) subfamily.</text>
</comment>
<evidence type="ECO:0000256" key="2">
    <source>
        <dbReference type="ARBA" id="ARBA00022448"/>
    </source>
</evidence>
<feature type="transmembrane region" description="Helical" evidence="10">
    <location>
        <begin position="143"/>
        <end position="165"/>
    </location>
</feature>
<evidence type="ECO:0000256" key="6">
    <source>
        <dbReference type="ARBA" id="ARBA00022989"/>
    </source>
</evidence>
<dbReference type="Pfam" id="PF23259">
    <property type="entry name" value="CHX17_C"/>
    <property type="match status" value="1"/>
</dbReference>
<accession>A0A067L6A6</accession>
<feature type="transmembrane region" description="Helical" evidence="10">
    <location>
        <begin position="228"/>
        <end position="247"/>
    </location>
</feature>
<evidence type="ECO:0000256" key="3">
    <source>
        <dbReference type="ARBA" id="ARBA00022538"/>
    </source>
</evidence>
<evidence type="ECO:0000256" key="7">
    <source>
        <dbReference type="ARBA" id="ARBA00023065"/>
    </source>
</evidence>
<evidence type="ECO:0000256" key="1">
    <source>
        <dbReference type="ARBA" id="ARBA00004141"/>
    </source>
</evidence>
<dbReference type="EMBL" id="KK914256">
    <property type="protein sequence ID" value="KDP43962.1"/>
    <property type="molecule type" value="Genomic_DNA"/>
</dbReference>
<dbReference type="Pfam" id="PF23256">
    <property type="entry name" value="CHX17_2nd"/>
    <property type="match status" value="1"/>
</dbReference>
<dbReference type="GO" id="GO:0012505">
    <property type="term" value="C:endomembrane system"/>
    <property type="evidence" value="ECO:0007669"/>
    <property type="project" value="TreeGrafter"/>
</dbReference>
<dbReference type="Proteomes" id="UP000027138">
    <property type="component" value="Unassembled WGS sequence"/>
</dbReference>
<dbReference type="InterPro" id="IPR006153">
    <property type="entry name" value="Cation/H_exchanger_TM"/>
</dbReference>
<keyword evidence="15" id="KW-1185">Reference proteome</keyword>
<dbReference type="GO" id="GO:0016020">
    <property type="term" value="C:membrane"/>
    <property type="evidence" value="ECO:0007669"/>
    <property type="project" value="UniProtKB-SubCell"/>
</dbReference>
<keyword evidence="5" id="KW-0630">Potassium</keyword>
<evidence type="ECO:0000259" key="11">
    <source>
        <dbReference type="Pfam" id="PF00999"/>
    </source>
</evidence>
<dbReference type="Gene3D" id="1.20.1530.20">
    <property type="match status" value="1"/>
</dbReference>
<evidence type="ECO:0000256" key="5">
    <source>
        <dbReference type="ARBA" id="ARBA00022958"/>
    </source>
</evidence>
<evidence type="ECO:0000313" key="14">
    <source>
        <dbReference type="EMBL" id="KDP43962.1"/>
    </source>
</evidence>
<evidence type="ECO:0000259" key="12">
    <source>
        <dbReference type="Pfam" id="PF23256"/>
    </source>
</evidence>
<feature type="domain" description="Cation/H+ exchanger transmembrane" evidence="11">
    <location>
        <begin position="12"/>
        <end position="341"/>
    </location>
</feature>
<dbReference type="InterPro" id="IPR050794">
    <property type="entry name" value="CPA2_transporter"/>
</dbReference>
<name>A0A067L6A6_JATCU</name>
<evidence type="ECO:0000259" key="13">
    <source>
        <dbReference type="Pfam" id="PF23259"/>
    </source>
</evidence>
<gene>
    <name evidence="14" type="ORF">JCGZ_05429</name>
</gene>